<dbReference type="EMBL" id="PGGS01000224">
    <property type="protein sequence ID" value="PNH06630.1"/>
    <property type="molecule type" value="Genomic_DNA"/>
</dbReference>
<comment type="caution">
    <text evidence="4">The sequence shown here is derived from an EMBL/GenBank/DDBJ whole genome shotgun (WGS) entry which is preliminary data.</text>
</comment>
<dbReference type="Pfam" id="PF12796">
    <property type="entry name" value="Ank_2"/>
    <property type="match status" value="1"/>
</dbReference>
<name>A0A2J8A288_9CHLO</name>
<sequence>MGALRGKSLSEATQLLESGVNPNCVDGEGKTPLIKASSCGLSDLVELLLRFGASTGAKTKAWGKAGGSTALHVACEGGFPEVVRALLAGKAEVNITDARGNPPLYAALTKWSTTRRHLYMDITEQMIRAKALVTVRNKSNHTASDLAKRTKDDKVVQLITAAVKL</sequence>
<feature type="repeat" description="ANK" evidence="3">
    <location>
        <begin position="66"/>
        <end position="98"/>
    </location>
</feature>
<evidence type="ECO:0000313" key="4">
    <source>
        <dbReference type="EMBL" id="PNH06630.1"/>
    </source>
</evidence>
<dbReference type="Proteomes" id="UP000236333">
    <property type="component" value="Unassembled WGS sequence"/>
</dbReference>
<evidence type="ECO:0000256" key="1">
    <source>
        <dbReference type="ARBA" id="ARBA00022737"/>
    </source>
</evidence>
<dbReference type="InterPro" id="IPR036770">
    <property type="entry name" value="Ankyrin_rpt-contain_sf"/>
</dbReference>
<accession>A0A2J8A288</accession>
<reference evidence="4 5" key="1">
    <citation type="journal article" date="2017" name="Mol. Biol. Evol.">
        <title>The 4-celled Tetrabaena socialis nuclear genome reveals the essential components for genetic control of cell number at the origin of multicellularity in the volvocine lineage.</title>
        <authorList>
            <person name="Featherston J."/>
            <person name="Arakaki Y."/>
            <person name="Hanschen E.R."/>
            <person name="Ferris P.J."/>
            <person name="Michod R.E."/>
            <person name="Olson B.J.S.C."/>
            <person name="Nozaki H."/>
            <person name="Durand P.M."/>
        </authorList>
    </citation>
    <scope>NUCLEOTIDE SEQUENCE [LARGE SCALE GENOMIC DNA]</scope>
    <source>
        <strain evidence="4 5">NIES-571</strain>
    </source>
</reference>
<dbReference type="Gene3D" id="1.25.40.20">
    <property type="entry name" value="Ankyrin repeat-containing domain"/>
    <property type="match status" value="1"/>
</dbReference>
<dbReference type="PANTHER" id="PTHR24198:SF165">
    <property type="entry name" value="ANKYRIN REPEAT-CONTAINING PROTEIN-RELATED"/>
    <property type="match status" value="1"/>
</dbReference>
<dbReference type="PANTHER" id="PTHR24198">
    <property type="entry name" value="ANKYRIN REPEAT AND PROTEIN KINASE DOMAIN-CONTAINING PROTEIN"/>
    <property type="match status" value="1"/>
</dbReference>
<dbReference type="OrthoDB" id="20872at2759"/>
<keyword evidence="5" id="KW-1185">Reference proteome</keyword>
<dbReference type="PROSITE" id="PS50297">
    <property type="entry name" value="ANK_REP_REGION"/>
    <property type="match status" value="2"/>
</dbReference>
<protein>
    <submittedName>
        <fullName evidence="4">Ankyrin repeat domain-containing protein</fullName>
    </submittedName>
</protein>
<dbReference type="AlphaFoldDB" id="A0A2J8A288"/>
<organism evidence="4 5">
    <name type="scientific">Tetrabaena socialis</name>
    <dbReference type="NCBI Taxonomy" id="47790"/>
    <lineage>
        <taxon>Eukaryota</taxon>
        <taxon>Viridiplantae</taxon>
        <taxon>Chlorophyta</taxon>
        <taxon>core chlorophytes</taxon>
        <taxon>Chlorophyceae</taxon>
        <taxon>CS clade</taxon>
        <taxon>Chlamydomonadales</taxon>
        <taxon>Tetrabaenaceae</taxon>
        <taxon>Tetrabaena</taxon>
    </lineage>
</organism>
<dbReference type="SUPFAM" id="SSF48403">
    <property type="entry name" value="Ankyrin repeat"/>
    <property type="match status" value="1"/>
</dbReference>
<dbReference type="InterPro" id="IPR002110">
    <property type="entry name" value="Ankyrin_rpt"/>
</dbReference>
<proteinExistence type="predicted"/>
<dbReference type="PROSITE" id="PS50088">
    <property type="entry name" value="ANK_REPEAT"/>
    <property type="match status" value="2"/>
</dbReference>
<keyword evidence="1" id="KW-0677">Repeat</keyword>
<gene>
    <name evidence="4" type="ORF">TSOC_006972</name>
</gene>
<dbReference type="SMART" id="SM00248">
    <property type="entry name" value="ANK"/>
    <property type="match status" value="3"/>
</dbReference>
<evidence type="ECO:0000256" key="2">
    <source>
        <dbReference type="ARBA" id="ARBA00023043"/>
    </source>
</evidence>
<evidence type="ECO:0000313" key="5">
    <source>
        <dbReference type="Proteomes" id="UP000236333"/>
    </source>
</evidence>
<keyword evidence="2 3" id="KW-0040">ANK repeat</keyword>
<feature type="repeat" description="ANK" evidence="3">
    <location>
        <begin position="28"/>
        <end position="60"/>
    </location>
</feature>
<evidence type="ECO:0000256" key="3">
    <source>
        <dbReference type="PROSITE-ProRule" id="PRU00023"/>
    </source>
</evidence>